<keyword evidence="2" id="KW-1185">Reference proteome</keyword>
<gene>
    <name evidence="1" type="ORF">HR057_08310</name>
</gene>
<proteinExistence type="predicted"/>
<sequence>MQIYNQYSPNQLQQSDRPLELKQGEVYYASIKERFSDNEAIVQIRGKEIKAVFEGQVPAEDRGVVQVSGQKGDAVLLKSVSLESIKQNSAPSQPQVQSSSNAQIFQSVGITSKDIPELKQSVQMLLDKNMPVTKETVQVLRQFFEKASGSPAEMLNTVKALANKRLEVTNAHLQSIHEALHGKPLHEVLTALAREIEPSFELRETSKIVQTVVPKNSYPTDTRRQILLEQQGISWNKQPQEAQRQIPLQNQGATSMNEKQPIDMLNAIQKAAELENLRQSEIMNTINKWIQQTDANQQMSDSENWIKLIANLINEETTANDSNKQPSTLIKEALKMIQKEANLTHALDQLLNSFSKNANLDVNIIRKVEQAAGEAAKLLDKGRELGARQHLTNILTEIEQELAKQMQNQNPNVQQKTDQQKEIHEGFLKHFEQNEQFQTLPIQTKNILVTKVTAKLAQATHDFRELKREITRNLDSVERFINILKKNAYPQAKQMLEATINKLDNAILKSDVMLYTDMKTEKQLLHASTQLADAKKLLAKGNHAEAAQIVQQVKTLLEKINFKPSEQKVFHYVAKESMNMEQGRAQQQLLQTFEEASRSFSRQEPSARQMYEIIRSLGLNHDSELARSLVSEKGGDPAFQQKQEELQQNLKAVLLKLAQTGGEETTQKVAQLTEQALTNLTGQQLLSKADGGQTLQSLFFSLPLLIGERPENLQVFVNSKNKGHQVDWENCSLYFLIETKKLGDVGIMLTSIDRNLSITIKNDKPGFKEKMEPLASMTKEKLQELGYQVNSIQFAKMTTAVQSTDEKQHQGQTQNKPVFGEKGMDFKI</sequence>
<accession>A0A8J8GG99</accession>
<evidence type="ECO:0000313" key="1">
    <source>
        <dbReference type="EMBL" id="NSL51770.1"/>
    </source>
</evidence>
<comment type="caution">
    <text evidence="1">The sequence shown here is derived from an EMBL/GenBank/DDBJ whole genome shotgun (WGS) entry which is preliminary data.</text>
</comment>
<dbReference type="AlphaFoldDB" id="A0A8J8GG99"/>
<name>A0A8J8GG99_9BACI</name>
<dbReference type="Proteomes" id="UP000625804">
    <property type="component" value="Unassembled WGS sequence"/>
</dbReference>
<dbReference type="RefSeq" id="WP_173730976.1">
    <property type="nucleotide sequence ID" value="NZ_JABTTE010000009.1"/>
</dbReference>
<organism evidence="1 2">
    <name type="scientific">Calidifontibacillus erzurumensis</name>
    <dbReference type="NCBI Taxonomy" id="2741433"/>
    <lineage>
        <taxon>Bacteria</taxon>
        <taxon>Bacillati</taxon>
        <taxon>Bacillota</taxon>
        <taxon>Bacilli</taxon>
        <taxon>Bacillales</taxon>
        <taxon>Bacillaceae</taxon>
        <taxon>Calidifontibacillus/Schinkia group</taxon>
        <taxon>Calidifontibacillus</taxon>
    </lineage>
</organism>
<reference evidence="1" key="1">
    <citation type="submission" date="2020-06" db="EMBL/GenBank/DDBJ databases">
        <title>A novel thermopfilic bacterium from Erzurum, Turkey.</title>
        <authorList>
            <person name="Adiguzel A."/>
            <person name="Ay H."/>
            <person name="Baltaci M.O."/>
        </authorList>
    </citation>
    <scope>NUCLEOTIDE SEQUENCE</scope>
    <source>
        <strain evidence="1">P2</strain>
    </source>
</reference>
<evidence type="ECO:0000313" key="2">
    <source>
        <dbReference type="Proteomes" id="UP000625804"/>
    </source>
</evidence>
<protein>
    <recommendedName>
        <fullName evidence="3">Flagellar hook-length control protein FliK</fullName>
    </recommendedName>
</protein>
<evidence type="ECO:0008006" key="3">
    <source>
        <dbReference type="Google" id="ProtNLM"/>
    </source>
</evidence>
<dbReference type="EMBL" id="JABTTE010000009">
    <property type="protein sequence ID" value="NSL51770.1"/>
    <property type="molecule type" value="Genomic_DNA"/>
</dbReference>